<evidence type="ECO:0000256" key="3">
    <source>
        <dbReference type="ARBA" id="ARBA00022842"/>
    </source>
</evidence>
<evidence type="ECO:0000313" key="5">
    <source>
        <dbReference type="Proteomes" id="UP000799537"/>
    </source>
</evidence>
<dbReference type="GO" id="GO:0043386">
    <property type="term" value="P:mycotoxin biosynthetic process"/>
    <property type="evidence" value="ECO:0007669"/>
    <property type="project" value="UniProtKB-ARBA"/>
</dbReference>
<dbReference type="PROSITE" id="PS00723">
    <property type="entry name" value="POLYPRENYL_SYNTHASE_1"/>
    <property type="match status" value="1"/>
</dbReference>
<evidence type="ECO:0008006" key="6">
    <source>
        <dbReference type="Google" id="ProtNLM"/>
    </source>
</evidence>
<dbReference type="SUPFAM" id="SSF48576">
    <property type="entry name" value="Terpenoid synthases"/>
    <property type="match status" value="2"/>
</dbReference>
<keyword evidence="2" id="KW-0479">Metal-binding</keyword>
<dbReference type="Pfam" id="PF19086">
    <property type="entry name" value="Terpene_syn_C_2"/>
    <property type="match status" value="1"/>
</dbReference>
<protein>
    <recommendedName>
        <fullName evidence="6">Geranylgeranyl pyrophosphate synthase</fullName>
    </recommendedName>
</protein>
<dbReference type="InterPro" id="IPR033749">
    <property type="entry name" value="Polyprenyl_synt_CS"/>
</dbReference>
<gene>
    <name evidence="4" type="ORF">M409DRAFT_24413</name>
</gene>
<dbReference type="InterPro" id="IPR008949">
    <property type="entry name" value="Isoprenoid_synthase_dom_sf"/>
</dbReference>
<dbReference type="EMBL" id="ML993600">
    <property type="protein sequence ID" value="KAF2165560.1"/>
    <property type="molecule type" value="Genomic_DNA"/>
</dbReference>
<dbReference type="InterPro" id="IPR000092">
    <property type="entry name" value="Polyprenyl_synt"/>
</dbReference>
<evidence type="ECO:0000256" key="1">
    <source>
        <dbReference type="ARBA" id="ARBA00022679"/>
    </source>
</evidence>
<keyword evidence="3" id="KW-0460">Magnesium</keyword>
<dbReference type="Gene3D" id="1.10.600.10">
    <property type="entry name" value="Farnesyl Diphosphate Synthase"/>
    <property type="match status" value="2"/>
</dbReference>
<dbReference type="GO" id="GO:0046872">
    <property type="term" value="F:metal ion binding"/>
    <property type="evidence" value="ECO:0007669"/>
    <property type="project" value="UniProtKB-KW"/>
</dbReference>
<dbReference type="Proteomes" id="UP000799537">
    <property type="component" value="Unassembled WGS sequence"/>
</dbReference>
<evidence type="ECO:0000256" key="2">
    <source>
        <dbReference type="ARBA" id="ARBA00022723"/>
    </source>
</evidence>
<dbReference type="Pfam" id="PF00348">
    <property type="entry name" value="polyprenyl_synt"/>
    <property type="match status" value="1"/>
</dbReference>
<keyword evidence="5" id="KW-1185">Reference proteome</keyword>
<keyword evidence="1" id="KW-0808">Transferase</keyword>
<dbReference type="GeneID" id="54560505"/>
<dbReference type="PANTHER" id="PTHR12001:SF72">
    <property type="entry name" value="THIJ_PFPI FAMILY PROTEIN (AFU_ORTHOLOGUE AFUA_3G01210)-RELATED"/>
    <property type="match status" value="1"/>
</dbReference>
<dbReference type="RefSeq" id="XP_033666449.1">
    <property type="nucleotide sequence ID" value="XM_033807233.1"/>
</dbReference>
<reference evidence="4" key="1">
    <citation type="journal article" date="2020" name="Stud. Mycol.">
        <title>101 Dothideomycetes genomes: a test case for predicting lifestyles and emergence of pathogens.</title>
        <authorList>
            <person name="Haridas S."/>
            <person name="Albert R."/>
            <person name="Binder M."/>
            <person name="Bloem J."/>
            <person name="Labutti K."/>
            <person name="Salamov A."/>
            <person name="Andreopoulos B."/>
            <person name="Baker S."/>
            <person name="Barry K."/>
            <person name="Bills G."/>
            <person name="Bluhm B."/>
            <person name="Cannon C."/>
            <person name="Castanera R."/>
            <person name="Culley D."/>
            <person name="Daum C."/>
            <person name="Ezra D."/>
            <person name="Gonzalez J."/>
            <person name="Henrissat B."/>
            <person name="Kuo A."/>
            <person name="Liang C."/>
            <person name="Lipzen A."/>
            <person name="Lutzoni F."/>
            <person name="Magnuson J."/>
            <person name="Mondo S."/>
            <person name="Nolan M."/>
            <person name="Ohm R."/>
            <person name="Pangilinan J."/>
            <person name="Park H.-J."/>
            <person name="Ramirez L."/>
            <person name="Alfaro M."/>
            <person name="Sun H."/>
            <person name="Tritt A."/>
            <person name="Yoshinaga Y."/>
            <person name="Zwiers L.-H."/>
            <person name="Turgeon B."/>
            <person name="Goodwin S."/>
            <person name="Spatafora J."/>
            <person name="Crous P."/>
            <person name="Grigoriev I."/>
        </authorList>
    </citation>
    <scope>NUCLEOTIDE SEQUENCE</scope>
    <source>
        <strain evidence="4">ATCC 36951</strain>
    </source>
</reference>
<dbReference type="GO" id="GO:0008299">
    <property type="term" value="P:isoprenoid biosynthetic process"/>
    <property type="evidence" value="ECO:0007669"/>
    <property type="project" value="InterPro"/>
</dbReference>
<sequence>MHRPFKYSVAVPAQLYQQDEWFCSFTPRIHRDSHLADEGSWKCQVDFLSATGPEDSERNKSHKSYAVGCINPVVGNFTALCASEALPERLTLTTYMVEYAYIHDDVIEYAEDKTEEKLQEANRELVEGLDMDDEGVTGTKAHIKRRQLQAKMAVELIDMDRDKGLECLRLWKEMSHVFVSIRDVNFRTLDEYLPFRFVDAGCPWTMSLLCFSMDFALTKAEEVELSHITISAYNAWVLVNDYFSWEKEVLNYKANGSVGEIVSAVFLFMRWYSVDAKQAKELLRAEIISREKIYSELKERHLRQANVTERTRYWFTLLDLVTAGNFIWSMTTARYLKGDDAYPALRAKHHLTSGDSTENNLDQPISAAVTENGHANGQNGTASLPQSVPCMQSERPFLQLPAALLAPYEETVLEPCDYIRSMPSKGVRNSAIDALDVWYEVPESSLDAIRGIVNNLHNSSLMLDDVQDESSLRRGQPAAHIIYGTAQTINAANFLMMKAIKAAEKLSAAALTILTDRLLDAHVGQGLDLYWKHHTIIPAEREYFAMVDGKTGGLFTLLADLMKSEATNNRNLDCGNLMILVGRFFQARDGYQNLENAEYTEQKGYAEDISEGKISLPLIHTLQSKSHRSRLLSILQQRKNGREVPHEVRRLAVKDIKAAGGLSYARGVSSRLEEEVNTVLADLEKQAGRKNWILRLLQARLHIDN</sequence>
<dbReference type="AlphaFoldDB" id="A0A6A6CHA9"/>
<dbReference type="PANTHER" id="PTHR12001">
    <property type="entry name" value="GERANYLGERANYL PYROPHOSPHATE SYNTHASE"/>
    <property type="match status" value="1"/>
</dbReference>
<dbReference type="GO" id="GO:0046165">
    <property type="term" value="P:alcohol biosynthetic process"/>
    <property type="evidence" value="ECO:0007669"/>
    <property type="project" value="UniProtKB-ARBA"/>
</dbReference>
<organism evidence="4 5">
    <name type="scientific">Zasmidium cellare ATCC 36951</name>
    <dbReference type="NCBI Taxonomy" id="1080233"/>
    <lineage>
        <taxon>Eukaryota</taxon>
        <taxon>Fungi</taxon>
        <taxon>Dikarya</taxon>
        <taxon>Ascomycota</taxon>
        <taxon>Pezizomycotina</taxon>
        <taxon>Dothideomycetes</taxon>
        <taxon>Dothideomycetidae</taxon>
        <taxon>Mycosphaerellales</taxon>
        <taxon>Mycosphaerellaceae</taxon>
        <taxon>Zasmidium</taxon>
    </lineage>
</organism>
<dbReference type="GO" id="GO:0004659">
    <property type="term" value="F:prenyltransferase activity"/>
    <property type="evidence" value="ECO:0007669"/>
    <property type="project" value="InterPro"/>
</dbReference>
<name>A0A6A6CHA9_ZASCE</name>
<evidence type="ECO:0000313" key="4">
    <source>
        <dbReference type="EMBL" id="KAF2165560.1"/>
    </source>
</evidence>
<proteinExistence type="predicted"/>
<dbReference type="OrthoDB" id="6921389at2759"/>
<accession>A0A6A6CHA9</accession>